<evidence type="ECO:0000256" key="1">
    <source>
        <dbReference type="SAM" id="Phobius"/>
    </source>
</evidence>
<proteinExistence type="predicted"/>
<dbReference type="STRING" id="351679.A9255_17435"/>
<evidence type="ECO:0000313" key="3">
    <source>
        <dbReference type="Proteomes" id="UP000225433"/>
    </source>
</evidence>
<keyword evidence="1" id="KW-0812">Transmembrane</keyword>
<protein>
    <submittedName>
        <fullName evidence="2">Cell division protein FtsH</fullName>
    </submittedName>
</protein>
<feature type="transmembrane region" description="Helical" evidence="1">
    <location>
        <begin position="57"/>
        <end position="74"/>
    </location>
</feature>
<dbReference type="Proteomes" id="UP000225433">
    <property type="component" value="Unassembled WGS sequence"/>
</dbReference>
<name>A0A2G0QG97_XENHO</name>
<keyword evidence="1" id="KW-1133">Transmembrane helix</keyword>
<dbReference type="InterPro" id="IPR025612">
    <property type="entry name" value="YqjK"/>
</dbReference>
<reference evidence="2 3" key="1">
    <citation type="journal article" date="2017" name="Nat. Microbiol.">
        <title>Natural product diversity associated with the nematode symbionts Photorhabdus and Xenorhabdus.</title>
        <authorList>
            <person name="Tobias N.J."/>
            <person name="Wolff H."/>
            <person name="Djahanschiri B."/>
            <person name="Grundmann F."/>
            <person name="Kronenwerth M."/>
            <person name="Shi Y.M."/>
            <person name="Simonyi S."/>
            <person name="Grun P."/>
            <person name="Shapiro-Ilan D."/>
            <person name="Pidot S.J."/>
            <person name="Stinear T.P."/>
            <person name="Ebersberger I."/>
            <person name="Bode H.B."/>
        </authorList>
    </citation>
    <scope>NUCLEOTIDE SEQUENCE [LARGE SCALE GENOMIC DNA]</scope>
    <source>
        <strain evidence="2 3">DSM 17903</strain>
    </source>
</reference>
<dbReference type="GO" id="GO:0051301">
    <property type="term" value="P:cell division"/>
    <property type="evidence" value="ECO:0007669"/>
    <property type="project" value="UniProtKB-KW"/>
</dbReference>
<evidence type="ECO:0000313" key="2">
    <source>
        <dbReference type="EMBL" id="PHM58179.1"/>
    </source>
</evidence>
<dbReference type="RefSeq" id="WP_232326170.1">
    <property type="nucleotide sequence ID" value="NZ_CAWNQJ010000001.1"/>
</dbReference>
<dbReference type="AlphaFoldDB" id="A0A2G0QG97"/>
<keyword evidence="2" id="KW-0131">Cell cycle</keyword>
<organism evidence="2 3">
    <name type="scientific">Xenorhabdus hominickii</name>
    <dbReference type="NCBI Taxonomy" id="351679"/>
    <lineage>
        <taxon>Bacteria</taxon>
        <taxon>Pseudomonadati</taxon>
        <taxon>Pseudomonadota</taxon>
        <taxon>Gammaproteobacteria</taxon>
        <taxon>Enterobacterales</taxon>
        <taxon>Morganellaceae</taxon>
        <taxon>Xenorhabdus</taxon>
    </lineage>
</organism>
<gene>
    <name evidence="2" type="ORF">Xhom_01192</name>
</gene>
<comment type="caution">
    <text evidence="2">The sequence shown here is derived from an EMBL/GenBank/DDBJ whole genome shotgun (WGS) entry which is preliminary data.</text>
</comment>
<sequence length="102" mass="11955">MTNSQDMNSSRGQQLKLRKQQLLQEIQQQRQSLSACSQHWLEITQPYDKGWQTLLTFKPYAVIGSGIALLYALRHPTKFFRWSRRIISILGIVQTVRNTLHE</sequence>
<keyword evidence="2" id="KW-0132">Cell division</keyword>
<dbReference type="EMBL" id="NJAI01000001">
    <property type="protein sequence ID" value="PHM58179.1"/>
    <property type="molecule type" value="Genomic_DNA"/>
</dbReference>
<keyword evidence="1" id="KW-0472">Membrane</keyword>
<accession>A0A2G0QG97</accession>
<dbReference type="Pfam" id="PF13997">
    <property type="entry name" value="YqjK"/>
    <property type="match status" value="1"/>
</dbReference>